<dbReference type="Proteomes" id="UP000255231">
    <property type="component" value="Unassembled WGS sequence"/>
</dbReference>
<dbReference type="RefSeq" id="WP_076559298.1">
    <property type="nucleotide sequence ID" value="NZ_CP033929.1"/>
</dbReference>
<gene>
    <name evidence="3" type="ORF">NCTC13560_02561</name>
    <name evidence="2" type="ORF">SAMN05421682_103277</name>
</gene>
<evidence type="ECO:0000313" key="3">
    <source>
        <dbReference type="EMBL" id="SUX44487.1"/>
    </source>
</evidence>
<evidence type="ECO:0000313" key="4">
    <source>
        <dbReference type="Proteomes" id="UP000185725"/>
    </source>
</evidence>
<dbReference type="GeneID" id="303673968"/>
<evidence type="ECO:0000313" key="2">
    <source>
        <dbReference type="EMBL" id="SIQ24143.1"/>
    </source>
</evidence>
<dbReference type="Pfam" id="PF14280">
    <property type="entry name" value="DUF4365"/>
    <property type="match status" value="1"/>
</dbReference>
<protein>
    <recommendedName>
        <fullName evidence="1">DUF4365 domain-containing protein</fullName>
    </recommendedName>
</protein>
<sequence>MNRYNPTERLGVNETEKIVIQNLGWIFREQPIVDVGLDAIIEQVENGEPTGRFIAVQIKSGSGNFYKTQKGLSHYVTNIHYNYWLNLSIPIILIAHIPEEGKTYWQEITEKNFKKTKKRWKIDIPFTQEFNENSDKKLKKIASDKSDERLFNVYIGRAHSDDIEDIAEDLNSITDATFCINNISAIINLQSEDVQKRTEKLKLLTENMSLNYSSEKSKLYKALSQKMNLTSKRIQIEVELFAQVYSVGISAFEKLLNNLNNLNLKLEDFVENTVEIKNIPNSIDYAIREYTNLRQTLIEMPSYNFSFFKEAKKQQVEVLSLFLFELTEASQMTKKIFNNL</sequence>
<dbReference type="AlphaFoldDB" id="A0A381FD75"/>
<keyword evidence="4" id="KW-1185">Reference proteome</keyword>
<proteinExistence type="predicted"/>
<evidence type="ECO:0000313" key="5">
    <source>
        <dbReference type="Proteomes" id="UP000255231"/>
    </source>
</evidence>
<feature type="domain" description="DUF4365" evidence="1">
    <location>
        <begin position="8"/>
        <end position="141"/>
    </location>
</feature>
<reference evidence="2 4" key="1">
    <citation type="submission" date="2017-01" db="EMBL/GenBank/DDBJ databases">
        <authorList>
            <person name="Varghese N."/>
            <person name="Submissions S."/>
        </authorList>
    </citation>
    <scope>NUCLEOTIDE SEQUENCE [LARGE SCALE GENOMIC DNA]</scope>
    <source>
        <strain evidence="2 4">ATCC 27950</strain>
    </source>
</reference>
<organism evidence="3 5">
    <name type="scientific">Chryseobacterium indoltheticum</name>
    <dbReference type="NCBI Taxonomy" id="254"/>
    <lineage>
        <taxon>Bacteria</taxon>
        <taxon>Pseudomonadati</taxon>
        <taxon>Bacteroidota</taxon>
        <taxon>Flavobacteriia</taxon>
        <taxon>Flavobacteriales</taxon>
        <taxon>Weeksellaceae</taxon>
        <taxon>Chryseobacterium group</taxon>
        <taxon>Chryseobacterium</taxon>
    </lineage>
</organism>
<accession>A0A381FD75</accession>
<dbReference type="InterPro" id="IPR025375">
    <property type="entry name" value="DUF4365"/>
</dbReference>
<name>A0A381FD75_9FLAO</name>
<dbReference type="OrthoDB" id="4951670at2"/>
<dbReference type="Proteomes" id="UP000185725">
    <property type="component" value="Unassembled WGS sequence"/>
</dbReference>
<dbReference type="EMBL" id="UFVS01000001">
    <property type="protein sequence ID" value="SUX44487.1"/>
    <property type="molecule type" value="Genomic_DNA"/>
</dbReference>
<dbReference type="EMBL" id="FTMF01000003">
    <property type="protein sequence ID" value="SIQ24143.1"/>
    <property type="molecule type" value="Genomic_DNA"/>
</dbReference>
<dbReference type="KEGG" id="cil:EG358_09695"/>
<evidence type="ECO:0000259" key="1">
    <source>
        <dbReference type="Pfam" id="PF14280"/>
    </source>
</evidence>
<reference evidence="3 5" key="2">
    <citation type="submission" date="2018-06" db="EMBL/GenBank/DDBJ databases">
        <authorList>
            <consortium name="Pathogen Informatics"/>
            <person name="Doyle S."/>
        </authorList>
    </citation>
    <scope>NUCLEOTIDE SEQUENCE [LARGE SCALE GENOMIC DNA]</scope>
    <source>
        <strain evidence="3 5">NCTC13560</strain>
    </source>
</reference>